<feature type="domain" description="RNA polymerase sigma factor 70 region 4 type 2" evidence="6">
    <location>
        <begin position="141"/>
        <end position="193"/>
    </location>
</feature>
<dbReference type="NCBIfam" id="NF008888">
    <property type="entry name" value="PRK11922.1"/>
    <property type="match status" value="1"/>
</dbReference>
<dbReference type="Gene3D" id="1.10.10.10">
    <property type="entry name" value="Winged helix-like DNA-binding domain superfamily/Winged helix DNA-binding domain"/>
    <property type="match status" value="1"/>
</dbReference>
<feature type="domain" description="RNA polymerase sigma-70 region 2" evidence="5">
    <location>
        <begin position="35"/>
        <end position="101"/>
    </location>
</feature>
<evidence type="ECO:0000313" key="7">
    <source>
        <dbReference type="EMBL" id="EYD74242.1"/>
    </source>
</evidence>
<dbReference type="EMBL" id="AOSK01000120">
    <property type="protein sequence ID" value="EYD74242.1"/>
    <property type="molecule type" value="Genomic_DNA"/>
</dbReference>
<dbReference type="GO" id="GO:0016987">
    <property type="term" value="F:sigma factor activity"/>
    <property type="evidence" value="ECO:0007669"/>
    <property type="project" value="UniProtKB-KW"/>
</dbReference>
<dbReference type="PATRIC" id="fig|442562.3.peg.4233"/>
<evidence type="ECO:0000256" key="2">
    <source>
        <dbReference type="ARBA" id="ARBA00023015"/>
    </source>
</evidence>
<evidence type="ECO:0000259" key="5">
    <source>
        <dbReference type="Pfam" id="PF04542"/>
    </source>
</evidence>
<keyword evidence="2" id="KW-0805">Transcription regulation</keyword>
<organism evidence="7 8">
    <name type="scientific">Rubellimicrobium mesophilum DSM 19309</name>
    <dbReference type="NCBI Taxonomy" id="442562"/>
    <lineage>
        <taxon>Bacteria</taxon>
        <taxon>Pseudomonadati</taxon>
        <taxon>Pseudomonadota</taxon>
        <taxon>Alphaproteobacteria</taxon>
        <taxon>Rhodobacterales</taxon>
        <taxon>Roseobacteraceae</taxon>
        <taxon>Rubellimicrobium</taxon>
    </lineage>
</organism>
<dbReference type="PANTHER" id="PTHR43133">
    <property type="entry name" value="RNA POLYMERASE ECF-TYPE SIGMA FACTO"/>
    <property type="match status" value="1"/>
</dbReference>
<gene>
    <name evidence="7" type="ORF">Rumeso_04299</name>
</gene>
<dbReference type="STRING" id="442562.Rumeso_04299"/>
<keyword evidence="3" id="KW-0731">Sigma factor</keyword>
<accession>A0A017HIA1</accession>
<dbReference type="RefSeq" id="WP_037283801.1">
    <property type="nucleotide sequence ID" value="NZ_KK088626.1"/>
</dbReference>
<dbReference type="InterPro" id="IPR013249">
    <property type="entry name" value="RNA_pol_sigma70_r4_t2"/>
</dbReference>
<dbReference type="InterPro" id="IPR013325">
    <property type="entry name" value="RNA_pol_sigma_r2"/>
</dbReference>
<evidence type="ECO:0000259" key="6">
    <source>
        <dbReference type="Pfam" id="PF08281"/>
    </source>
</evidence>
<dbReference type="InterPro" id="IPR036388">
    <property type="entry name" value="WH-like_DNA-bd_sf"/>
</dbReference>
<dbReference type="HOGENOM" id="CLU_047691_3_0_5"/>
<evidence type="ECO:0000313" key="8">
    <source>
        <dbReference type="Proteomes" id="UP000019666"/>
    </source>
</evidence>
<dbReference type="Pfam" id="PF08281">
    <property type="entry name" value="Sigma70_r4_2"/>
    <property type="match status" value="1"/>
</dbReference>
<dbReference type="InterPro" id="IPR039425">
    <property type="entry name" value="RNA_pol_sigma-70-like"/>
</dbReference>
<dbReference type="SUPFAM" id="SSF88659">
    <property type="entry name" value="Sigma3 and sigma4 domains of RNA polymerase sigma factors"/>
    <property type="match status" value="1"/>
</dbReference>
<dbReference type="PANTHER" id="PTHR43133:SF51">
    <property type="entry name" value="RNA POLYMERASE SIGMA FACTOR"/>
    <property type="match status" value="1"/>
</dbReference>
<keyword evidence="8" id="KW-1185">Reference proteome</keyword>
<dbReference type="GO" id="GO:0006352">
    <property type="term" value="P:DNA-templated transcription initiation"/>
    <property type="evidence" value="ECO:0007669"/>
    <property type="project" value="InterPro"/>
</dbReference>
<dbReference type="AlphaFoldDB" id="A0A017HIA1"/>
<dbReference type="InterPro" id="IPR014284">
    <property type="entry name" value="RNA_pol_sigma-70_dom"/>
</dbReference>
<comment type="similarity">
    <text evidence="1">Belongs to the sigma-70 factor family. ECF subfamily.</text>
</comment>
<dbReference type="SUPFAM" id="SSF88946">
    <property type="entry name" value="Sigma2 domain of RNA polymerase sigma factors"/>
    <property type="match status" value="1"/>
</dbReference>
<dbReference type="NCBIfam" id="TIGR02937">
    <property type="entry name" value="sigma70-ECF"/>
    <property type="match status" value="1"/>
</dbReference>
<dbReference type="Proteomes" id="UP000019666">
    <property type="component" value="Unassembled WGS sequence"/>
</dbReference>
<reference evidence="7 8" key="1">
    <citation type="submission" date="2013-02" db="EMBL/GenBank/DDBJ databases">
        <authorList>
            <person name="Fiebig A."/>
            <person name="Goeker M."/>
            <person name="Klenk H.-P.P."/>
        </authorList>
    </citation>
    <scope>NUCLEOTIDE SEQUENCE [LARGE SCALE GENOMIC DNA]</scope>
    <source>
        <strain evidence="7 8">DSM 19309</strain>
    </source>
</reference>
<protein>
    <submittedName>
        <fullName evidence="7">RNA polymerase ECF-type sigma factor</fullName>
    </submittedName>
</protein>
<comment type="caution">
    <text evidence="7">The sequence shown here is derived from an EMBL/GenBank/DDBJ whole genome shotgun (WGS) entry which is preliminary data.</text>
</comment>
<dbReference type="Gene3D" id="1.10.1740.10">
    <property type="match status" value="1"/>
</dbReference>
<name>A0A017HIA1_9RHOB</name>
<dbReference type="InterPro" id="IPR007627">
    <property type="entry name" value="RNA_pol_sigma70_r2"/>
</dbReference>
<proteinExistence type="inferred from homology"/>
<evidence type="ECO:0000256" key="3">
    <source>
        <dbReference type="ARBA" id="ARBA00023082"/>
    </source>
</evidence>
<dbReference type="Pfam" id="PF04542">
    <property type="entry name" value="Sigma70_r2"/>
    <property type="match status" value="1"/>
</dbReference>
<dbReference type="InterPro" id="IPR013324">
    <property type="entry name" value="RNA_pol_sigma_r3/r4-like"/>
</dbReference>
<evidence type="ECO:0000256" key="4">
    <source>
        <dbReference type="ARBA" id="ARBA00023163"/>
    </source>
</evidence>
<keyword evidence="4" id="KW-0804">Transcription</keyword>
<dbReference type="GO" id="GO:0003677">
    <property type="term" value="F:DNA binding"/>
    <property type="evidence" value="ECO:0007669"/>
    <property type="project" value="InterPro"/>
</dbReference>
<evidence type="ECO:0000256" key="1">
    <source>
        <dbReference type="ARBA" id="ARBA00010641"/>
    </source>
</evidence>
<dbReference type="OrthoDB" id="9803470at2"/>
<sequence>MIPKSLGRTEDLRETQEELLLAQARTRDEAAVRELIRRLNPRLFRVARGVLDSDAEAEEVLQEAYLIAFTRLGEFRGEARFSTWVTRIVLNAAMMRRRRTRPTEEYDTVAEDRMDGGQVLTFPGGGTEGPEAALGRSQLRRLIEAAVGELPPELRLVFLLRESEGMSVLAIARDLALNPITVKTRLYRARRLLRATLEARLRGGFETAFPFDGARCTGMAERVVAALKENGDLP</sequence>